<evidence type="ECO:0000256" key="6">
    <source>
        <dbReference type="ARBA" id="ARBA00012375"/>
    </source>
</evidence>
<accession>A0A375A8X8</accession>
<evidence type="ECO:0000256" key="1">
    <source>
        <dbReference type="ARBA" id="ARBA00001007"/>
    </source>
</evidence>
<evidence type="ECO:0000256" key="10">
    <source>
        <dbReference type="ARBA" id="ARBA00022692"/>
    </source>
</evidence>
<keyword evidence="15" id="KW-0594">Phospholipid biosynthesis</keyword>
<evidence type="ECO:0000256" key="8">
    <source>
        <dbReference type="ARBA" id="ARBA00022475"/>
    </source>
</evidence>
<keyword evidence="8" id="KW-1003">Cell membrane</keyword>
<evidence type="ECO:0000256" key="17">
    <source>
        <dbReference type="ARBA" id="ARBA00032888"/>
    </source>
</evidence>
<dbReference type="KEGG" id="daq:DAQ1742_01571"/>
<keyword evidence="20" id="KW-1185">Reference proteome</keyword>
<evidence type="ECO:0000256" key="18">
    <source>
        <dbReference type="ARBA" id="ARBA00032892"/>
    </source>
</evidence>
<dbReference type="GO" id="GO:0005886">
    <property type="term" value="C:plasma membrane"/>
    <property type="evidence" value="ECO:0007669"/>
    <property type="project" value="UniProtKB-SubCell"/>
</dbReference>
<comment type="subcellular location">
    <subcellularLocation>
        <location evidence="2">Cell membrane</location>
        <topology evidence="2">Single-pass membrane protein</topology>
    </subcellularLocation>
</comment>
<protein>
    <recommendedName>
        <fullName evidence="7">CDP-diacylglycerol pyrophosphatase</fullName>
        <ecNumber evidence="6">3.6.1.26</ecNumber>
    </recommendedName>
    <alternativeName>
        <fullName evidence="17">CDP-diacylglycerol phosphatidylhydrolase</fullName>
    </alternativeName>
    <alternativeName>
        <fullName evidence="18">CDP-diglyceride hydrolase</fullName>
    </alternativeName>
</protein>
<dbReference type="RefSeq" id="WP_051124067.1">
    <property type="nucleotide sequence ID" value="NZ_LT615367.1"/>
</dbReference>
<evidence type="ECO:0000256" key="9">
    <source>
        <dbReference type="ARBA" id="ARBA00022516"/>
    </source>
</evidence>
<dbReference type="AlphaFoldDB" id="A0A375A8X8"/>
<comment type="similarity">
    <text evidence="5">Belongs to the Cdh family.</text>
</comment>
<evidence type="ECO:0000256" key="15">
    <source>
        <dbReference type="ARBA" id="ARBA00023209"/>
    </source>
</evidence>
<evidence type="ECO:0000256" key="16">
    <source>
        <dbReference type="ARBA" id="ARBA00023264"/>
    </source>
</evidence>
<dbReference type="Proteomes" id="UP000294820">
    <property type="component" value="Chromosome 1"/>
</dbReference>
<evidence type="ECO:0000256" key="12">
    <source>
        <dbReference type="ARBA" id="ARBA00022989"/>
    </source>
</evidence>
<dbReference type="GO" id="GO:0008715">
    <property type="term" value="F:CDP-diacylglycerol diphosphatase activity"/>
    <property type="evidence" value="ECO:0007669"/>
    <property type="project" value="UniProtKB-EC"/>
</dbReference>
<evidence type="ECO:0000256" key="11">
    <source>
        <dbReference type="ARBA" id="ARBA00022801"/>
    </source>
</evidence>
<sequence length="258" mass="28771">MMRALRHKTYLCGLLLCVLLLALILAIWRPFTRRGNDNALWMIVSQQCVPHQQQSGAPAPCLDVDIAGGYALLKDRRGPYHNLLIATARMSGIESPHLLQADTPNYFAAAWQYRNRLSHQHGSPIQDDNIGLAINSYYGRTQNQLHIHTACLNPQVYQILQTQAATLTPDWQPLNEPLAGHTYLAMKLTGKTPDNVAPFMLLNQYAQQHHDTLDNYGLALTVNAQGDVIILAVRRDLFGLMNLGSAEEVLDLNCVLAK</sequence>
<dbReference type="SUPFAM" id="SSF54197">
    <property type="entry name" value="HIT-like"/>
    <property type="match status" value="1"/>
</dbReference>
<dbReference type="EC" id="3.6.1.26" evidence="6"/>
<comment type="pathway">
    <text evidence="4">Lipid metabolism.</text>
</comment>
<gene>
    <name evidence="19" type="primary">cdh</name>
    <name evidence="19" type="ORF">DAQ1742_01571</name>
</gene>
<evidence type="ECO:0000313" key="20">
    <source>
        <dbReference type="Proteomes" id="UP000294820"/>
    </source>
</evidence>
<keyword evidence="11 19" id="KW-0378">Hydrolase</keyword>
<evidence type="ECO:0000256" key="5">
    <source>
        <dbReference type="ARBA" id="ARBA00006435"/>
    </source>
</evidence>
<dbReference type="InterPro" id="IPR036265">
    <property type="entry name" value="HIT-like_sf"/>
</dbReference>
<keyword evidence="10" id="KW-0812">Transmembrane</keyword>
<keyword evidence="9" id="KW-0444">Lipid biosynthesis</keyword>
<keyword evidence="16" id="KW-1208">Phospholipid metabolism</keyword>
<dbReference type="PIRSF" id="PIRSF001273">
    <property type="entry name" value="CDH"/>
    <property type="match status" value="1"/>
</dbReference>
<comment type="pathway">
    <text evidence="3">Phospholipid metabolism; CDP-diacylglycerol degradation; phosphatidate from CDP-diacylglycerol: step 1/1.</text>
</comment>
<dbReference type="Pfam" id="PF02611">
    <property type="entry name" value="CDH"/>
    <property type="match status" value="1"/>
</dbReference>
<evidence type="ECO:0000256" key="2">
    <source>
        <dbReference type="ARBA" id="ARBA00004162"/>
    </source>
</evidence>
<evidence type="ECO:0000256" key="3">
    <source>
        <dbReference type="ARBA" id="ARBA00004927"/>
    </source>
</evidence>
<dbReference type="EMBL" id="LT615367">
    <property type="protein sequence ID" value="SLM62534.1"/>
    <property type="molecule type" value="Genomic_DNA"/>
</dbReference>
<proteinExistence type="inferred from homology"/>
<dbReference type="InterPro" id="IPR003763">
    <property type="entry name" value="CDP-diacylglyc_Pase"/>
</dbReference>
<dbReference type="Gene3D" id="3.30.428.30">
    <property type="entry name" value="HIT family - CDH-like"/>
    <property type="match status" value="1"/>
</dbReference>
<dbReference type="GO" id="GO:0046342">
    <property type="term" value="P:CDP-diacylglycerol catabolic process"/>
    <property type="evidence" value="ECO:0007669"/>
    <property type="project" value="UniProtKB-UniPathway"/>
</dbReference>
<evidence type="ECO:0000256" key="4">
    <source>
        <dbReference type="ARBA" id="ARBA00005189"/>
    </source>
</evidence>
<evidence type="ECO:0000313" key="19">
    <source>
        <dbReference type="EMBL" id="SLM62534.1"/>
    </source>
</evidence>
<name>A0A375A8X8_9GAMM</name>
<organism evidence="19 20">
    <name type="scientific">Dickeya aquatica</name>
    <dbReference type="NCBI Taxonomy" id="1401087"/>
    <lineage>
        <taxon>Bacteria</taxon>
        <taxon>Pseudomonadati</taxon>
        <taxon>Pseudomonadota</taxon>
        <taxon>Gammaproteobacteria</taxon>
        <taxon>Enterobacterales</taxon>
        <taxon>Pectobacteriaceae</taxon>
        <taxon>Dickeya</taxon>
    </lineage>
</organism>
<dbReference type="GO" id="GO:0008654">
    <property type="term" value="P:phospholipid biosynthetic process"/>
    <property type="evidence" value="ECO:0007669"/>
    <property type="project" value="UniProtKB-KW"/>
</dbReference>
<evidence type="ECO:0000256" key="13">
    <source>
        <dbReference type="ARBA" id="ARBA00023098"/>
    </source>
</evidence>
<comment type="catalytic activity">
    <reaction evidence="1">
        <text>a CDP-1,2-diacyl-sn-glycerol + H2O = a 1,2-diacyl-sn-glycero-3-phosphate + CMP + 2 H(+)</text>
        <dbReference type="Rhea" id="RHEA:15221"/>
        <dbReference type="ChEBI" id="CHEBI:15377"/>
        <dbReference type="ChEBI" id="CHEBI:15378"/>
        <dbReference type="ChEBI" id="CHEBI:58332"/>
        <dbReference type="ChEBI" id="CHEBI:58608"/>
        <dbReference type="ChEBI" id="CHEBI:60377"/>
        <dbReference type="EC" id="3.6.1.26"/>
    </reaction>
</comment>
<dbReference type="NCBIfam" id="NF003986">
    <property type="entry name" value="PRK05471.1-5"/>
    <property type="match status" value="1"/>
</dbReference>
<keyword evidence="13" id="KW-0443">Lipid metabolism</keyword>
<keyword evidence="14" id="KW-0472">Membrane</keyword>
<evidence type="ECO:0000256" key="7">
    <source>
        <dbReference type="ARBA" id="ARBA00019608"/>
    </source>
</evidence>
<evidence type="ECO:0000256" key="14">
    <source>
        <dbReference type="ARBA" id="ARBA00023136"/>
    </source>
</evidence>
<keyword evidence="12" id="KW-1133">Transmembrane helix</keyword>
<reference evidence="19 20" key="1">
    <citation type="submission" date="2016-09" db="EMBL/GenBank/DDBJ databases">
        <authorList>
            <person name="Reverchon S."/>
            <person name="Nasser W."/>
            <person name="Leonard S."/>
            <person name="Brochier C."/>
            <person name="Duprey A."/>
        </authorList>
    </citation>
    <scope>NUCLEOTIDE SEQUENCE [LARGE SCALE GENOMIC DNA]</scope>
    <source>
        <strain evidence="19 20">174/2</strain>
    </source>
</reference>
<dbReference type="UniPathway" id="UPA00609">
    <property type="reaction ID" value="UER00664"/>
</dbReference>